<reference evidence="1 2" key="1">
    <citation type="journal article" date="2016" name="G3 (Bethesda)">
        <title>First Draft Assembly and Annotation of the Genome of a California Endemic Oak Quercus lobata Nee (Fagaceae).</title>
        <authorList>
            <person name="Sork V.L."/>
            <person name="Fitz-Gibbon S.T."/>
            <person name="Puiu D."/>
            <person name="Crepeau M."/>
            <person name="Gugger P.F."/>
            <person name="Sherman R."/>
            <person name="Stevens K."/>
            <person name="Langley C.H."/>
            <person name="Pellegrini M."/>
            <person name="Salzberg S.L."/>
        </authorList>
    </citation>
    <scope>NUCLEOTIDE SEQUENCE [LARGE SCALE GENOMIC DNA]</scope>
    <source>
        <strain evidence="1 2">cv. SW786</strain>
    </source>
</reference>
<keyword evidence="2" id="KW-1185">Reference proteome</keyword>
<dbReference type="EMBL" id="LRBV02000005">
    <property type="status" value="NOT_ANNOTATED_CDS"/>
    <property type="molecule type" value="Genomic_DNA"/>
</dbReference>
<proteinExistence type="predicted"/>
<dbReference type="InParanoid" id="A0A7N2LQ75"/>
<evidence type="ECO:0000313" key="1">
    <source>
        <dbReference type="EnsemblPlants" id="QL05p043656:mrna"/>
    </source>
</evidence>
<reference evidence="1" key="2">
    <citation type="submission" date="2021-01" db="UniProtKB">
        <authorList>
            <consortium name="EnsemblPlants"/>
        </authorList>
    </citation>
    <scope>IDENTIFICATION</scope>
</reference>
<dbReference type="Proteomes" id="UP000594261">
    <property type="component" value="Chromosome 5"/>
</dbReference>
<evidence type="ECO:0000313" key="2">
    <source>
        <dbReference type="Proteomes" id="UP000594261"/>
    </source>
</evidence>
<dbReference type="AlphaFoldDB" id="A0A7N2LQ75"/>
<dbReference type="Gramene" id="QL05p043656:mrna">
    <property type="protein sequence ID" value="QL05p043656:mrna"/>
    <property type="gene ID" value="QL05p043656"/>
</dbReference>
<protein>
    <submittedName>
        <fullName evidence="1">Uncharacterized protein</fullName>
    </submittedName>
</protein>
<sequence length="78" mass="9019">MHLPISCKEWCPQQHFVVFSSGIRSNNRIFHRKSSFISMSSRSPTTIQHLHNTMSSSSNHNLDIPIMFWMLLNDSSSL</sequence>
<organism evidence="1 2">
    <name type="scientific">Quercus lobata</name>
    <name type="common">Valley oak</name>
    <dbReference type="NCBI Taxonomy" id="97700"/>
    <lineage>
        <taxon>Eukaryota</taxon>
        <taxon>Viridiplantae</taxon>
        <taxon>Streptophyta</taxon>
        <taxon>Embryophyta</taxon>
        <taxon>Tracheophyta</taxon>
        <taxon>Spermatophyta</taxon>
        <taxon>Magnoliopsida</taxon>
        <taxon>eudicotyledons</taxon>
        <taxon>Gunneridae</taxon>
        <taxon>Pentapetalae</taxon>
        <taxon>rosids</taxon>
        <taxon>fabids</taxon>
        <taxon>Fagales</taxon>
        <taxon>Fagaceae</taxon>
        <taxon>Quercus</taxon>
    </lineage>
</organism>
<dbReference type="EnsemblPlants" id="QL05p043656:mrna">
    <property type="protein sequence ID" value="QL05p043656:mrna"/>
    <property type="gene ID" value="QL05p043656"/>
</dbReference>
<accession>A0A7N2LQ75</accession>
<name>A0A7N2LQ75_QUELO</name>